<evidence type="ECO:0000256" key="2">
    <source>
        <dbReference type="ARBA" id="ARBA00023002"/>
    </source>
</evidence>
<dbReference type="STRING" id="1561003.Ark11_0702"/>
<dbReference type="PATRIC" id="fig|1561003.3.peg.706"/>
<reference evidence="5" key="1">
    <citation type="submission" date="2015-11" db="EMBL/GenBank/DDBJ databases">
        <authorList>
            <person name="Seth-Smith H.M.B."/>
        </authorList>
    </citation>
    <scope>NUCLEOTIDE SEQUENCE [LARGE SCALE GENOMIC DNA]</scope>
    <source>
        <strain evidence="5">2013Ark11</strain>
    </source>
</reference>
<dbReference type="GO" id="GO:0051287">
    <property type="term" value="F:NAD binding"/>
    <property type="evidence" value="ECO:0007669"/>
    <property type="project" value="InterPro"/>
</dbReference>
<organism evidence="4 5">
    <name type="scientific">Candidatus Ichthyocystis hellenicum</name>
    <dbReference type="NCBI Taxonomy" id="1561003"/>
    <lineage>
        <taxon>Bacteria</taxon>
        <taxon>Pseudomonadati</taxon>
        <taxon>Pseudomonadota</taxon>
        <taxon>Betaproteobacteria</taxon>
        <taxon>Burkholderiales</taxon>
        <taxon>Candidatus Ichthyocystis</taxon>
    </lineage>
</organism>
<dbReference type="Proteomes" id="UP000198651">
    <property type="component" value="Chromosome I"/>
</dbReference>
<name>A0A0S4M1M8_9BURK</name>
<dbReference type="Gene3D" id="3.40.718.10">
    <property type="entry name" value="Isopropylmalate Dehydrogenase"/>
    <property type="match status" value="1"/>
</dbReference>
<dbReference type="GO" id="GO:0046872">
    <property type="term" value="F:metal ion binding"/>
    <property type="evidence" value="ECO:0007669"/>
    <property type="project" value="UniProtKB-KW"/>
</dbReference>
<dbReference type="PANTHER" id="PTHR30004:SF5">
    <property type="entry name" value="4-HYDROXYTHREONINE-4-PHOSPHATE DEHYDROGENASE"/>
    <property type="match status" value="1"/>
</dbReference>
<dbReference type="PANTHER" id="PTHR30004">
    <property type="entry name" value="4-HYDROXYTHREONINE-4-PHOSPHATE DEHYDROGENASE"/>
    <property type="match status" value="1"/>
</dbReference>
<dbReference type="EMBL" id="LN906597">
    <property type="protein sequence ID" value="CUT17537.1"/>
    <property type="molecule type" value="Genomic_DNA"/>
</dbReference>
<evidence type="ECO:0000313" key="4">
    <source>
        <dbReference type="EMBL" id="CUT17537.1"/>
    </source>
</evidence>
<evidence type="ECO:0000313" key="5">
    <source>
        <dbReference type="Proteomes" id="UP000198651"/>
    </source>
</evidence>
<evidence type="ECO:0000256" key="3">
    <source>
        <dbReference type="ARBA" id="ARBA00023027"/>
    </source>
</evidence>
<keyword evidence="1" id="KW-0479">Metal-binding</keyword>
<accession>A0A0S4M1M8</accession>
<evidence type="ECO:0000256" key="1">
    <source>
        <dbReference type="ARBA" id="ARBA00022723"/>
    </source>
</evidence>
<protein>
    <submittedName>
        <fullName evidence="4">4-hydroxythreonine-4-phosphate dehydrogenase</fullName>
    </submittedName>
</protein>
<dbReference type="GO" id="GO:0050570">
    <property type="term" value="F:4-hydroxythreonine-4-phosphate dehydrogenase activity"/>
    <property type="evidence" value="ECO:0007669"/>
    <property type="project" value="TreeGrafter"/>
</dbReference>
<proteinExistence type="predicted"/>
<keyword evidence="5" id="KW-1185">Reference proteome</keyword>
<dbReference type="NCBIfam" id="TIGR00557">
    <property type="entry name" value="pdxA"/>
    <property type="match status" value="1"/>
</dbReference>
<dbReference type="OrthoDB" id="9801783at2"/>
<dbReference type="RefSeq" id="WP_092342959.1">
    <property type="nucleotide sequence ID" value="NZ_FLSL01000094.1"/>
</dbReference>
<gene>
    <name evidence="4" type="primary">pdxA1</name>
    <name evidence="4" type="ORF">Ark11_0702</name>
</gene>
<keyword evidence="3" id="KW-0520">NAD</keyword>
<dbReference type="GO" id="GO:0008615">
    <property type="term" value="P:pyridoxine biosynthetic process"/>
    <property type="evidence" value="ECO:0007669"/>
    <property type="project" value="TreeGrafter"/>
</dbReference>
<dbReference type="GO" id="GO:0042823">
    <property type="term" value="P:pyridoxal phosphate biosynthetic process"/>
    <property type="evidence" value="ECO:0007669"/>
    <property type="project" value="TreeGrafter"/>
</dbReference>
<dbReference type="SUPFAM" id="SSF53659">
    <property type="entry name" value="Isocitrate/Isopropylmalate dehydrogenase-like"/>
    <property type="match status" value="1"/>
</dbReference>
<keyword evidence="2" id="KW-0560">Oxidoreductase</keyword>
<sequence length="329" mass="36096">MDKIIITAGEPAGIGPDLCVMLAQRPCPRETRLIVIADPYVLESRAHQLHLELKTVLYNTDQDPTGKVEILPIKYPEPVVPGKLDPRNSPALLESIDRAIHGCQNGEFNAMVTNPVNKATIMEANLPFVDHTSYLRKKCKSKQVVMALFGNRKWCVALMTTHIPIKDVSRSLSVEHVSRTLSIIDHDFSLYLGKKPKIGVCGLNPHAGEDGHIGREEIEVISPAILDAQDNGIICLGPLSGDTAFCDEQRQQFDVILASYHDQGLAPFKLANAFTGTNVTFGLPIIRTSVDHGTAIEKAGQGRISSRSLEISVQRAIQFCISKKNYVQG</sequence>
<dbReference type="InterPro" id="IPR005255">
    <property type="entry name" value="PdxA_fam"/>
</dbReference>
<dbReference type="Pfam" id="PF04166">
    <property type="entry name" value="PdxA"/>
    <property type="match status" value="1"/>
</dbReference>
<dbReference type="AlphaFoldDB" id="A0A0S4M1M8"/>